<dbReference type="Gene3D" id="3.30.70.270">
    <property type="match status" value="1"/>
</dbReference>
<dbReference type="STRING" id="151549.A0A4C1W6E2"/>
<dbReference type="EMBL" id="BGZK01000477">
    <property type="protein sequence ID" value="GBP46112.1"/>
    <property type="molecule type" value="Genomic_DNA"/>
</dbReference>
<evidence type="ECO:0000313" key="4">
    <source>
        <dbReference type="Proteomes" id="UP000299102"/>
    </source>
</evidence>
<evidence type="ECO:0000256" key="1">
    <source>
        <dbReference type="SAM" id="MobiDB-lite"/>
    </source>
</evidence>
<dbReference type="InterPro" id="IPR000477">
    <property type="entry name" value="RT_dom"/>
</dbReference>
<organism evidence="3 4">
    <name type="scientific">Eumeta variegata</name>
    <name type="common">Bagworm moth</name>
    <name type="synonym">Eumeta japonica</name>
    <dbReference type="NCBI Taxonomy" id="151549"/>
    <lineage>
        <taxon>Eukaryota</taxon>
        <taxon>Metazoa</taxon>
        <taxon>Ecdysozoa</taxon>
        <taxon>Arthropoda</taxon>
        <taxon>Hexapoda</taxon>
        <taxon>Insecta</taxon>
        <taxon>Pterygota</taxon>
        <taxon>Neoptera</taxon>
        <taxon>Endopterygota</taxon>
        <taxon>Lepidoptera</taxon>
        <taxon>Glossata</taxon>
        <taxon>Ditrysia</taxon>
        <taxon>Tineoidea</taxon>
        <taxon>Psychidae</taxon>
        <taxon>Oiketicinae</taxon>
        <taxon>Eumeta</taxon>
    </lineage>
</organism>
<dbReference type="SUPFAM" id="SSF56672">
    <property type="entry name" value="DNA/RNA polymerases"/>
    <property type="match status" value="1"/>
</dbReference>
<dbReference type="PANTHER" id="PTHR47027">
    <property type="entry name" value="REVERSE TRANSCRIPTASE DOMAIN-CONTAINING PROTEIN"/>
    <property type="match status" value="1"/>
</dbReference>
<keyword evidence="4" id="KW-1185">Reference proteome</keyword>
<dbReference type="Pfam" id="PF00078">
    <property type="entry name" value="RVT_1"/>
    <property type="match status" value="1"/>
</dbReference>
<proteinExistence type="predicted"/>
<dbReference type="GO" id="GO:0071897">
    <property type="term" value="P:DNA biosynthetic process"/>
    <property type="evidence" value="ECO:0007669"/>
    <property type="project" value="UniProtKB-ARBA"/>
</dbReference>
<sequence length="203" mass="23176">MRKDRKEKRNKVLEENTKRTGGTKKAMKQLSEHGLAAIPEATEAKENIVDEVPEILASENQQENHFLAKDVRQGDPLSPTLFKIVLEHIFRELNWDYLGLNINGARLNHLRFTDDLVLLEENLAAIEQMMQNLANKSREVGLEINASKTKLMTNSRETDVMVDCNKSEYVKGYIYLGQIISPSDEMTKEINRRIAQVAENTGH</sequence>
<dbReference type="PROSITE" id="PS50878">
    <property type="entry name" value="RT_POL"/>
    <property type="match status" value="1"/>
</dbReference>
<evidence type="ECO:0000313" key="3">
    <source>
        <dbReference type="EMBL" id="GBP46112.1"/>
    </source>
</evidence>
<dbReference type="PANTHER" id="PTHR47027:SF29">
    <property type="entry name" value="C2H2-TYPE DOMAIN-CONTAINING PROTEIN"/>
    <property type="match status" value="1"/>
</dbReference>
<evidence type="ECO:0000259" key="2">
    <source>
        <dbReference type="PROSITE" id="PS50878"/>
    </source>
</evidence>
<dbReference type="InterPro" id="IPR043128">
    <property type="entry name" value="Rev_trsase/Diguanyl_cyclase"/>
</dbReference>
<feature type="domain" description="Reverse transcriptase" evidence="2">
    <location>
        <begin position="1"/>
        <end position="180"/>
    </location>
</feature>
<comment type="caution">
    <text evidence="3">The sequence shown here is derived from an EMBL/GenBank/DDBJ whole genome shotgun (WGS) entry which is preliminary data.</text>
</comment>
<dbReference type="InterPro" id="IPR043502">
    <property type="entry name" value="DNA/RNA_pol_sf"/>
</dbReference>
<dbReference type="Proteomes" id="UP000299102">
    <property type="component" value="Unassembled WGS sequence"/>
</dbReference>
<name>A0A4C1W6E2_EUMVA</name>
<protein>
    <submittedName>
        <fullName evidence="3">Uncharacterized transposon-derived protein F52C9.6</fullName>
    </submittedName>
</protein>
<feature type="region of interest" description="Disordered" evidence="1">
    <location>
        <begin position="1"/>
        <end position="28"/>
    </location>
</feature>
<reference evidence="3 4" key="1">
    <citation type="journal article" date="2019" name="Commun. Biol.">
        <title>The bagworm genome reveals a unique fibroin gene that provides high tensile strength.</title>
        <authorList>
            <person name="Kono N."/>
            <person name="Nakamura H."/>
            <person name="Ohtoshi R."/>
            <person name="Tomita M."/>
            <person name="Numata K."/>
            <person name="Arakawa K."/>
        </authorList>
    </citation>
    <scope>NUCLEOTIDE SEQUENCE [LARGE SCALE GENOMIC DNA]</scope>
</reference>
<dbReference type="AlphaFoldDB" id="A0A4C1W6E2"/>
<accession>A0A4C1W6E2</accession>
<gene>
    <name evidence="3" type="ORF">EVAR_26557_1</name>
</gene>
<dbReference type="OrthoDB" id="410104at2759"/>